<gene>
    <name evidence="4" type="ORF">CLV72_10218</name>
</gene>
<dbReference type="InterPro" id="IPR002491">
    <property type="entry name" value="ABC_transptr_periplasmic_BD"/>
</dbReference>
<feature type="domain" description="Fe/B12 periplasmic-binding" evidence="3">
    <location>
        <begin position="105"/>
        <end position="363"/>
    </location>
</feature>
<evidence type="ECO:0000259" key="3">
    <source>
        <dbReference type="PROSITE" id="PS50983"/>
    </source>
</evidence>
<name>A0A2T0Q923_9ACTN</name>
<keyword evidence="2" id="KW-0732">Signal</keyword>
<comment type="caution">
    <text evidence="4">The sequence shown here is derived from an EMBL/GenBank/DDBJ whole genome shotgun (WGS) entry which is preliminary data.</text>
</comment>
<dbReference type="RefSeq" id="WP_211302760.1">
    <property type="nucleotide sequence ID" value="NZ_PVZC01000002.1"/>
</dbReference>
<evidence type="ECO:0000313" key="5">
    <source>
        <dbReference type="Proteomes" id="UP000237846"/>
    </source>
</evidence>
<evidence type="ECO:0000256" key="1">
    <source>
        <dbReference type="ARBA" id="ARBA00008814"/>
    </source>
</evidence>
<dbReference type="AlphaFoldDB" id="A0A2T0Q923"/>
<sequence length="368" mass="38306">MPGSMRASRRAERPGPLRAAAAAAAAMAALALLAAGCGGTGPAEPTGGGAAAAAVPELAENRVQPLETRHEPRLPVTVSSVVNEEFRTAETVDRYQDVEVADISRIVPLTGSIAEIVYTLGFGENVVARDASATFEQIAGLPSVTEGHAVRAESVLSQRPTLIIADTWNQPYEAIEQLRASGVPVVILEEAWTFEDMTARIGRVAEVLGVPEAGAELVRRTEDQLDQVRSELPADRPELTVAFLYLRGSAGVYLLGGRGSGADTLVEEVGATDAGVALGLDQPFTPITTEALIGAQPDVILVMTGGLESVGGVDGLVQIPGVAQTPAGRDRRVIDFEDGVLLSYGPRTPQVLAELADRLYGGTAASPS</sequence>
<dbReference type="EMBL" id="PVZC01000002">
    <property type="protein sequence ID" value="PRY00389.1"/>
    <property type="molecule type" value="Genomic_DNA"/>
</dbReference>
<dbReference type="Proteomes" id="UP000237846">
    <property type="component" value="Unassembled WGS sequence"/>
</dbReference>
<proteinExistence type="inferred from homology"/>
<dbReference type="PANTHER" id="PTHR30535">
    <property type="entry name" value="VITAMIN B12-BINDING PROTEIN"/>
    <property type="match status" value="1"/>
</dbReference>
<keyword evidence="5" id="KW-1185">Reference proteome</keyword>
<organism evidence="4 5">
    <name type="scientific">Allonocardiopsis opalescens</name>
    <dbReference type="NCBI Taxonomy" id="1144618"/>
    <lineage>
        <taxon>Bacteria</taxon>
        <taxon>Bacillati</taxon>
        <taxon>Actinomycetota</taxon>
        <taxon>Actinomycetes</taxon>
        <taxon>Streptosporangiales</taxon>
        <taxon>Allonocardiopsis</taxon>
    </lineage>
</organism>
<accession>A0A2T0Q923</accession>
<dbReference type="PANTHER" id="PTHR30535:SF4">
    <property type="entry name" value="HEMIN-BINDING PERIPLASMIC PROTEIN HMUT"/>
    <property type="match status" value="1"/>
</dbReference>
<dbReference type="Pfam" id="PF01497">
    <property type="entry name" value="Peripla_BP_2"/>
    <property type="match status" value="1"/>
</dbReference>
<evidence type="ECO:0000256" key="2">
    <source>
        <dbReference type="SAM" id="SignalP"/>
    </source>
</evidence>
<feature type="signal peptide" evidence="2">
    <location>
        <begin position="1"/>
        <end position="34"/>
    </location>
</feature>
<comment type="similarity">
    <text evidence="1">Belongs to the bacterial solute-binding protein 8 family.</text>
</comment>
<feature type="chain" id="PRO_5039235283" evidence="2">
    <location>
        <begin position="35"/>
        <end position="368"/>
    </location>
</feature>
<dbReference type="SUPFAM" id="SSF53807">
    <property type="entry name" value="Helical backbone' metal receptor"/>
    <property type="match status" value="1"/>
</dbReference>
<dbReference type="PROSITE" id="PS50983">
    <property type="entry name" value="FE_B12_PBP"/>
    <property type="match status" value="1"/>
</dbReference>
<dbReference type="Gene3D" id="3.40.50.1980">
    <property type="entry name" value="Nitrogenase molybdenum iron protein domain"/>
    <property type="match status" value="2"/>
</dbReference>
<protein>
    <submittedName>
        <fullName evidence="4">Iron complex transport system substrate-binding protein</fullName>
    </submittedName>
</protein>
<evidence type="ECO:0000313" key="4">
    <source>
        <dbReference type="EMBL" id="PRY00389.1"/>
    </source>
</evidence>
<reference evidence="4 5" key="1">
    <citation type="submission" date="2018-03" db="EMBL/GenBank/DDBJ databases">
        <title>Genomic Encyclopedia of Archaeal and Bacterial Type Strains, Phase II (KMG-II): from individual species to whole genera.</title>
        <authorList>
            <person name="Goeker M."/>
        </authorList>
    </citation>
    <scope>NUCLEOTIDE SEQUENCE [LARGE SCALE GENOMIC DNA]</scope>
    <source>
        <strain evidence="4 5">DSM 45601</strain>
    </source>
</reference>
<dbReference type="InterPro" id="IPR050902">
    <property type="entry name" value="ABC_Transporter_SBP"/>
</dbReference>